<dbReference type="AlphaFoldDB" id="A0A8J6H5N1"/>
<keyword evidence="2" id="KW-1185">Reference proteome</keyword>
<sequence>MTSLRRYKLSKVASDTLSTGAGVAALKSNSGNSITIIAGDCNTSSGVVSNMRTSIKRMPLSISPKLTRSYSPTANLEKPYLIASFAHADIIDGVAPEVQHANEKRKGQEYMNLTCGNVTDMELGCVYGAGSRSAYVIRCINQSTTQPPSKLISGITAKVGRHAAAKKQAVDDVSRRMRLLVQGSRTSWELLLDTKRTSRA</sequence>
<comment type="caution">
    <text evidence="1">The sequence shown here is derived from an EMBL/GenBank/DDBJ whole genome shotgun (WGS) entry which is preliminary data.</text>
</comment>
<reference evidence="1" key="1">
    <citation type="journal article" date="2020" name="J Insects Food Feed">
        <title>The yellow mealworm (Tenebrio molitor) genome: a resource for the emerging insects as food and feed industry.</title>
        <authorList>
            <person name="Eriksson T."/>
            <person name="Andere A."/>
            <person name="Kelstrup H."/>
            <person name="Emery V."/>
            <person name="Picard C."/>
        </authorList>
    </citation>
    <scope>NUCLEOTIDE SEQUENCE</scope>
    <source>
        <strain evidence="1">Stoneville</strain>
        <tissue evidence="1">Whole head</tissue>
    </source>
</reference>
<reference evidence="1" key="2">
    <citation type="submission" date="2021-08" db="EMBL/GenBank/DDBJ databases">
        <authorList>
            <person name="Eriksson T."/>
        </authorList>
    </citation>
    <scope>NUCLEOTIDE SEQUENCE</scope>
    <source>
        <strain evidence="1">Stoneville</strain>
        <tissue evidence="1">Whole head</tissue>
    </source>
</reference>
<gene>
    <name evidence="1" type="ORF">GEV33_014227</name>
</gene>
<dbReference type="EMBL" id="JABDTM020028668">
    <property type="protein sequence ID" value="KAH0808564.1"/>
    <property type="molecule type" value="Genomic_DNA"/>
</dbReference>
<organism evidence="1 2">
    <name type="scientific">Tenebrio molitor</name>
    <name type="common">Yellow mealworm beetle</name>
    <dbReference type="NCBI Taxonomy" id="7067"/>
    <lineage>
        <taxon>Eukaryota</taxon>
        <taxon>Metazoa</taxon>
        <taxon>Ecdysozoa</taxon>
        <taxon>Arthropoda</taxon>
        <taxon>Hexapoda</taxon>
        <taxon>Insecta</taxon>
        <taxon>Pterygota</taxon>
        <taxon>Neoptera</taxon>
        <taxon>Endopterygota</taxon>
        <taxon>Coleoptera</taxon>
        <taxon>Polyphaga</taxon>
        <taxon>Cucujiformia</taxon>
        <taxon>Tenebrionidae</taxon>
        <taxon>Tenebrio</taxon>
    </lineage>
</organism>
<protein>
    <submittedName>
        <fullName evidence="1">Uncharacterized protein</fullName>
    </submittedName>
</protein>
<accession>A0A8J6H5N1</accession>
<evidence type="ECO:0000313" key="1">
    <source>
        <dbReference type="EMBL" id="KAH0808564.1"/>
    </source>
</evidence>
<proteinExistence type="predicted"/>
<name>A0A8J6H5N1_TENMO</name>
<evidence type="ECO:0000313" key="2">
    <source>
        <dbReference type="Proteomes" id="UP000719412"/>
    </source>
</evidence>
<dbReference type="Proteomes" id="UP000719412">
    <property type="component" value="Unassembled WGS sequence"/>
</dbReference>